<keyword evidence="12" id="KW-1185">Reference proteome</keyword>
<evidence type="ECO:0000256" key="4">
    <source>
        <dbReference type="ARBA" id="ARBA00017435"/>
    </source>
</evidence>
<dbReference type="PANTHER" id="PTHR12147:SF58">
    <property type="entry name" value="VACUOLAR MEMBRANE PROTEASE"/>
    <property type="match status" value="1"/>
</dbReference>
<dbReference type="AlphaFoldDB" id="A0A6P0US83"/>
<dbReference type="Proteomes" id="UP000468581">
    <property type="component" value="Unassembled WGS sequence"/>
</dbReference>
<keyword evidence="9" id="KW-0472">Membrane</keyword>
<evidence type="ECO:0000256" key="8">
    <source>
        <dbReference type="ARBA" id="ARBA00031512"/>
    </source>
</evidence>
<comment type="subcellular location">
    <subcellularLocation>
        <location evidence="2">Vacuole membrane</location>
        <topology evidence="2">Multi-pass membrane protein</topology>
    </subcellularLocation>
</comment>
<dbReference type="SUPFAM" id="SSF53187">
    <property type="entry name" value="Zn-dependent exopeptidases"/>
    <property type="match status" value="1"/>
</dbReference>
<comment type="similarity">
    <text evidence="3">Belongs to the peptidase M28 family.</text>
</comment>
<protein>
    <recommendedName>
        <fullName evidence="4">Vacuolar membrane protease</fullName>
    </recommendedName>
    <alternativeName>
        <fullName evidence="8">FXNA-related family protease 1</fullName>
    </alternativeName>
</protein>
<evidence type="ECO:0000256" key="9">
    <source>
        <dbReference type="SAM" id="Phobius"/>
    </source>
</evidence>
<evidence type="ECO:0000313" key="12">
    <source>
        <dbReference type="Proteomes" id="UP000468581"/>
    </source>
</evidence>
<dbReference type="RefSeq" id="WP_163608652.1">
    <property type="nucleotide sequence ID" value="NZ_JAABOO010000004.1"/>
</dbReference>
<feature type="transmembrane region" description="Helical" evidence="9">
    <location>
        <begin position="490"/>
        <end position="510"/>
    </location>
</feature>
<dbReference type="InterPro" id="IPR007484">
    <property type="entry name" value="Peptidase_M28"/>
</dbReference>
<feature type="transmembrane region" description="Helical" evidence="9">
    <location>
        <begin position="545"/>
        <end position="563"/>
    </location>
</feature>
<dbReference type="GO" id="GO:0008235">
    <property type="term" value="F:metalloexopeptidase activity"/>
    <property type="evidence" value="ECO:0007669"/>
    <property type="project" value="InterPro"/>
</dbReference>
<dbReference type="EMBL" id="JAABOO010000004">
    <property type="protein sequence ID" value="NER15370.1"/>
    <property type="molecule type" value="Genomic_DNA"/>
</dbReference>
<evidence type="ECO:0000256" key="2">
    <source>
        <dbReference type="ARBA" id="ARBA00004128"/>
    </source>
</evidence>
<evidence type="ECO:0000256" key="7">
    <source>
        <dbReference type="ARBA" id="ARBA00023180"/>
    </source>
</evidence>
<sequence length="775" mass="88223">MLNRLKEVSSLIKKNSTIFSLLAIAGILYWNYYTSMPQSYSKLDTDTTEFSTERALKHLKIISEKPHYVGSEAHAEVGEYLIDQLNELGLKAHTQEGYNINARGVFNKSINILARIEGREKGKALLLLSHYDSGASTSLGASDDGNGVVTILESVRAFLARGKQPKNDIIILFSDAEELGLKGAQLFVDEHPWAKNIGLVINFEARGSGGPSYTLMETNDGNKELIKHFSRANPKYPVANSLTYSIYKMLPNDTDLTVFRENGDIEGFNFAFIDDHFDYHTAFDSYDRLDRTSLEHQGTYLMPLISYFSEANLSELKNKEDYIFFNLPVLKLIYYPFSWIFPLLILAFVLFFFLVGYGLKMKKLVFSKLFLGFIPLLISLIICTVIGYFGWGILTGIYPHYNDFRQGFTYNGYLYIGAFVALCLSVCFWTYGRFKHITTENLLVAPVLIWLIINTLVGLYLKGAAYFIIPVIITLIAFYILIHQEKPNKLLLFLCIVPGLLILTPFLKMFPVALGLRMMVSTTLFTALIFGISLPVFGYFKRQKLIGTIAFVISLVFFIGAHFKSGFNTTDRAKPNSLVYILDADQERAIWGTYDTQLDDWVTQNMGDQIKDRRTMDPESVIGRYGPEILNYMSDAPFKNILPPIIEIEKDTLIEEKRLLKINISSQRNVNRQDLFINRDLKIYRASVNGVPFSEDHLKNHRGRLLSHIMSNNNSVVLELEIPKKNDNVEMTLYESSYDLLENPQFSVLPRPKNSIPMAFRLNDGIIVKKSIPVK</sequence>
<feature type="domain" description="Peptidase M28" evidence="10">
    <location>
        <begin position="111"/>
        <end position="300"/>
    </location>
</feature>
<feature type="transmembrane region" description="Helical" evidence="9">
    <location>
        <begin position="443"/>
        <end position="461"/>
    </location>
</feature>
<reference evidence="11 12" key="1">
    <citation type="submission" date="2020-01" db="EMBL/GenBank/DDBJ databases">
        <title>Leptobacterium flavescens.</title>
        <authorList>
            <person name="Wang G."/>
        </authorList>
    </citation>
    <scope>NUCLEOTIDE SEQUENCE [LARGE SCALE GENOMIC DNA]</scope>
    <source>
        <strain evidence="11 12">KCTC 22160</strain>
    </source>
</reference>
<keyword evidence="11" id="KW-0378">Hydrolase</keyword>
<feature type="transmembrane region" description="Helical" evidence="9">
    <location>
        <begin position="413"/>
        <end position="431"/>
    </location>
</feature>
<keyword evidence="6 9" id="KW-1133">Transmembrane helix</keyword>
<comment type="caution">
    <text evidence="11">The sequence shown here is derived from an EMBL/GenBank/DDBJ whole genome shotgun (WGS) entry which is preliminary data.</text>
</comment>
<dbReference type="Gene3D" id="3.40.630.10">
    <property type="entry name" value="Zn peptidases"/>
    <property type="match status" value="1"/>
</dbReference>
<keyword evidence="7" id="KW-0325">Glycoprotein</keyword>
<evidence type="ECO:0000313" key="11">
    <source>
        <dbReference type="EMBL" id="NER15370.1"/>
    </source>
</evidence>
<evidence type="ECO:0000256" key="3">
    <source>
        <dbReference type="ARBA" id="ARBA00010918"/>
    </source>
</evidence>
<accession>A0A6P0US83</accession>
<dbReference type="InterPro" id="IPR045175">
    <property type="entry name" value="M28_fam"/>
</dbReference>
<comment type="function">
    <text evidence="1">May be involved in vacuolar sorting and osmoregulation.</text>
</comment>
<feature type="transmembrane region" description="Helical" evidence="9">
    <location>
        <begin position="333"/>
        <end position="357"/>
    </location>
</feature>
<dbReference type="Pfam" id="PF04389">
    <property type="entry name" value="Peptidase_M28"/>
    <property type="match status" value="1"/>
</dbReference>
<proteinExistence type="inferred from homology"/>
<feature type="transmembrane region" description="Helical" evidence="9">
    <location>
        <begin position="467"/>
        <end position="483"/>
    </location>
</feature>
<name>A0A6P0US83_9FLAO</name>
<feature type="transmembrane region" description="Helical" evidence="9">
    <location>
        <begin position="12"/>
        <end position="32"/>
    </location>
</feature>
<feature type="transmembrane region" description="Helical" evidence="9">
    <location>
        <begin position="369"/>
        <end position="393"/>
    </location>
</feature>
<keyword evidence="5" id="KW-0926">Vacuole</keyword>
<evidence type="ECO:0000256" key="1">
    <source>
        <dbReference type="ARBA" id="ARBA00003273"/>
    </source>
</evidence>
<evidence type="ECO:0000256" key="6">
    <source>
        <dbReference type="ARBA" id="ARBA00022989"/>
    </source>
</evidence>
<gene>
    <name evidence="11" type="ORF">GWK08_18085</name>
</gene>
<evidence type="ECO:0000259" key="10">
    <source>
        <dbReference type="Pfam" id="PF04389"/>
    </source>
</evidence>
<organism evidence="11 12">
    <name type="scientific">Leptobacterium flavescens</name>
    <dbReference type="NCBI Taxonomy" id="472055"/>
    <lineage>
        <taxon>Bacteria</taxon>
        <taxon>Pseudomonadati</taxon>
        <taxon>Bacteroidota</taxon>
        <taxon>Flavobacteriia</taxon>
        <taxon>Flavobacteriales</taxon>
        <taxon>Flavobacteriaceae</taxon>
        <taxon>Leptobacterium</taxon>
    </lineage>
</organism>
<keyword evidence="9" id="KW-0812">Transmembrane</keyword>
<dbReference type="GO" id="GO:0006508">
    <property type="term" value="P:proteolysis"/>
    <property type="evidence" value="ECO:0007669"/>
    <property type="project" value="InterPro"/>
</dbReference>
<dbReference type="GO" id="GO:0005774">
    <property type="term" value="C:vacuolar membrane"/>
    <property type="evidence" value="ECO:0007669"/>
    <property type="project" value="UniProtKB-SubCell"/>
</dbReference>
<feature type="transmembrane region" description="Helical" evidence="9">
    <location>
        <begin position="516"/>
        <end position="538"/>
    </location>
</feature>
<dbReference type="PANTHER" id="PTHR12147">
    <property type="entry name" value="METALLOPEPTIDASE M28 FAMILY MEMBER"/>
    <property type="match status" value="1"/>
</dbReference>
<evidence type="ECO:0000256" key="5">
    <source>
        <dbReference type="ARBA" id="ARBA00022554"/>
    </source>
</evidence>